<organism evidence="2 3">
    <name type="scientific">Nonomuraea cavernae</name>
    <dbReference type="NCBI Taxonomy" id="2045107"/>
    <lineage>
        <taxon>Bacteria</taxon>
        <taxon>Bacillati</taxon>
        <taxon>Actinomycetota</taxon>
        <taxon>Actinomycetes</taxon>
        <taxon>Streptosporangiales</taxon>
        <taxon>Streptosporangiaceae</taxon>
        <taxon>Nonomuraea</taxon>
    </lineage>
</organism>
<evidence type="ECO:0000313" key="3">
    <source>
        <dbReference type="Proteomes" id="UP000646523"/>
    </source>
</evidence>
<reference evidence="2" key="2">
    <citation type="submission" date="2020-09" db="EMBL/GenBank/DDBJ databases">
        <authorList>
            <person name="Sun Q."/>
            <person name="Zhou Y."/>
        </authorList>
    </citation>
    <scope>NUCLEOTIDE SEQUENCE</scope>
    <source>
        <strain evidence="2">CGMCC 4.7368</strain>
    </source>
</reference>
<feature type="compositionally biased region" description="Gly residues" evidence="1">
    <location>
        <begin position="80"/>
        <end position="94"/>
    </location>
</feature>
<proteinExistence type="predicted"/>
<evidence type="ECO:0000256" key="1">
    <source>
        <dbReference type="SAM" id="MobiDB-lite"/>
    </source>
</evidence>
<dbReference type="EMBL" id="BMNH01000007">
    <property type="protein sequence ID" value="GGO69013.1"/>
    <property type="molecule type" value="Genomic_DNA"/>
</dbReference>
<dbReference type="AlphaFoldDB" id="A0A917YWM4"/>
<evidence type="ECO:0008006" key="4">
    <source>
        <dbReference type="Google" id="ProtNLM"/>
    </source>
</evidence>
<evidence type="ECO:0000313" key="2">
    <source>
        <dbReference type="EMBL" id="GGO69013.1"/>
    </source>
</evidence>
<accession>A0A917YWM4</accession>
<sequence>MTADPLLDGVSLLERAIGYALGILSVINRDDLHRATPCHDWDVANLLAHLDDSLTTLNEAATFAQITLGDGAAFRAQGSGDPGGGVGVEPGGGTSADWSGEASGEPGSRRAGEVGGERDGGSSDERGGRWGGEASGHSGGRRGSREGSRRGDPVLVLRDRAAELLGVWAHQVRDHVVTIEGCPMAARTVTEVGAVEVAVHAWDLARACGRSRPMPALMAAALLGRAHALVTAADRPERFAEPIDQPWRASAEDRLLAFLGRDPGWSPPCRF</sequence>
<dbReference type="Proteomes" id="UP000646523">
    <property type="component" value="Unassembled WGS sequence"/>
</dbReference>
<keyword evidence="3" id="KW-1185">Reference proteome</keyword>
<dbReference type="InterPro" id="IPR034660">
    <property type="entry name" value="DinB/YfiT-like"/>
</dbReference>
<feature type="compositionally biased region" description="Basic and acidic residues" evidence="1">
    <location>
        <begin position="107"/>
        <end position="128"/>
    </location>
</feature>
<gene>
    <name evidence="2" type="ORF">GCM10012289_29080</name>
</gene>
<feature type="region of interest" description="Disordered" evidence="1">
    <location>
        <begin position="75"/>
        <end position="150"/>
    </location>
</feature>
<dbReference type="SUPFAM" id="SSF109854">
    <property type="entry name" value="DinB/YfiT-like putative metalloenzymes"/>
    <property type="match status" value="2"/>
</dbReference>
<reference evidence="2" key="1">
    <citation type="journal article" date="2014" name="Int. J. Syst. Evol. Microbiol.">
        <title>Complete genome sequence of Corynebacterium casei LMG S-19264T (=DSM 44701T), isolated from a smear-ripened cheese.</title>
        <authorList>
            <consortium name="US DOE Joint Genome Institute (JGI-PGF)"/>
            <person name="Walter F."/>
            <person name="Albersmeier A."/>
            <person name="Kalinowski J."/>
            <person name="Ruckert C."/>
        </authorList>
    </citation>
    <scope>NUCLEOTIDE SEQUENCE</scope>
    <source>
        <strain evidence="2">CGMCC 4.7368</strain>
    </source>
</reference>
<comment type="caution">
    <text evidence="2">The sequence shown here is derived from an EMBL/GenBank/DDBJ whole genome shotgun (WGS) entry which is preliminary data.</text>
</comment>
<dbReference type="RefSeq" id="WP_189124614.1">
    <property type="nucleotide sequence ID" value="NZ_BMNH01000007.1"/>
</dbReference>
<protein>
    <recommendedName>
        <fullName evidence="4">Mycothiol-dependent maleylpyruvate isomerase metal-binding domain-containing protein</fullName>
    </recommendedName>
</protein>
<name>A0A917YWM4_9ACTN</name>
<feature type="compositionally biased region" description="Gly residues" evidence="1">
    <location>
        <begin position="129"/>
        <end position="138"/>
    </location>
</feature>